<dbReference type="VEuPathDB" id="FungiDB:RhiirA1_474707"/>
<name>A0A2I1H911_9GLOM</name>
<gene>
    <name evidence="2" type="ORF">RhiirA4_548687</name>
</gene>
<feature type="compositionally biased region" description="Basic and acidic residues" evidence="1">
    <location>
        <begin position="139"/>
        <end position="164"/>
    </location>
</feature>
<dbReference type="VEuPathDB" id="FungiDB:RhiirFUN_021805"/>
<feature type="region of interest" description="Disordered" evidence="1">
    <location>
        <begin position="586"/>
        <end position="657"/>
    </location>
</feature>
<dbReference type="VEuPathDB" id="FungiDB:RhiirFUN_003847"/>
<feature type="region of interest" description="Disordered" evidence="1">
    <location>
        <begin position="1"/>
        <end position="290"/>
    </location>
</feature>
<feature type="compositionally biased region" description="Basic residues" evidence="1">
    <location>
        <begin position="20"/>
        <end position="29"/>
    </location>
</feature>
<dbReference type="Proteomes" id="UP000234323">
    <property type="component" value="Unassembled WGS sequence"/>
</dbReference>
<evidence type="ECO:0008006" key="4">
    <source>
        <dbReference type="Google" id="ProtNLM"/>
    </source>
</evidence>
<evidence type="ECO:0000256" key="1">
    <source>
        <dbReference type="SAM" id="MobiDB-lite"/>
    </source>
</evidence>
<reference evidence="2 3" key="1">
    <citation type="submission" date="2015-10" db="EMBL/GenBank/DDBJ databases">
        <title>Genome analyses suggest a sexual origin of heterokaryosis in a supposedly ancient asexual fungus.</title>
        <authorList>
            <person name="Ropars J."/>
            <person name="Sedzielewska K."/>
            <person name="Noel J."/>
            <person name="Charron P."/>
            <person name="Farinelli L."/>
            <person name="Marton T."/>
            <person name="Kruger M."/>
            <person name="Pelin A."/>
            <person name="Brachmann A."/>
            <person name="Corradi N."/>
        </authorList>
    </citation>
    <scope>NUCLEOTIDE SEQUENCE [LARGE SCALE GENOMIC DNA]</scope>
    <source>
        <strain evidence="2 3">A4</strain>
    </source>
</reference>
<proteinExistence type="predicted"/>
<feature type="compositionally biased region" description="Basic and acidic residues" evidence="1">
    <location>
        <begin position="189"/>
        <end position="217"/>
    </location>
</feature>
<dbReference type="VEuPathDB" id="FungiDB:FUN_020388"/>
<feature type="compositionally biased region" description="Basic and acidic residues" evidence="1">
    <location>
        <begin position="172"/>
        <end position="181"/>
    </location>
</feature>
<organism evidence="2 3">
    <name type="scientific">Rhizophagus irregularis</name>
    <dbReference type="NCBI Taxonomy" id="588596"/>
    <lineage>
        <taxon>Eukaryota</taxon>
        <taxon>Fungi</taxon>
        <taxon>Fungi incertae sedis</taxon>
        <taxon>Mucoromycota</taxon>
        <taxon>Glomeromycotina</taxon>
        <taxon>Glomeromycetes</taxon>
        <taxon>Glomerales</taxon>
        <taxon>Glomeraceae</taxon>
        <taxon>Rhizophagus</taxon>
    </lineage>
</organism>
<dbReference type="EMBL" id="LLXI01001829">
    <property type="protein sequence ID" value="PKY55340.1"/>
    <property type="molecule type" value="Genomic_DNA"/>
</dbReference>
<protein>
    <recommendedName>
        <fullName evidence="4">BAH domain-containing protein</fullName>
    </recommendedName>
</protein>
<feature type="compositionally biased region" description="Polar residues" evidence="1">
    <location>
        <begin position="46"/>
        <end position="63"/>
    </location>
</feature>
<feature type="compositionally biased region" description="Basic and acidic residues" evidence="1">
    <location>
        <begin position="621"/>
        <end position="630"/>
    </location>
</feature>
<dbReference type="VEuPathDB" id="FungiDB:FUN_021914"/>
<dbReference type="VEuPathDB" id="FungiDB:RhiirA1_474706"/>
<feature type="compositionally biased region" description="Acidic residues" evidence="1">
    <location>
        <begin position="70"/>
        <end position="89"/>
    </location>
</feature>
<sequence>MPPKINKRQTKPVSIEVKRGRPKGSKKKTGNNTILNKSKSRANKRQVGNNKITPPRNKTSSVARKNKNLDEDEDYSQENEENINEEELLENLSDMNYEEDHNSEDSLEIVSPERGSEVRSRHEAIPPSRTPGRSSEVSSEVRSRHEAIPPSRTPERGSEVRSRYEAIPPSRTPERSSEVRSRHVPPSRTPERSSEVRSRHEAIPPSRTPERSSEVRSRHVLPSRTPERSSEVRSGYEAIPPSRTPERSSEVRSRHVPPSRTPERSSVVRSRPLSQTERSSTPSSSDASLPASLSEMSNLLDICNWLVKRPQILELANQMVAANNTSSSANTIANYVPGISNNSPVLTETGENKSRLWDEESKCLFLRIRNPSSSVLDSFILAVFGYQPCSEKAKAVFQETRKRLGDFRNKFNATLRGLASELKESRRIENINTITMPSQNIIEEFISEEVVIRKVLARYFVTTNETELRRNGSLDRLVRFVREAFKIHYKDSNKEKIKDLDVMTKDLVIPSRSGYNLASSLTLTLRKRYSYISSLRDYDIKNTIKAYSNNPVIEEPLLNYSQITNETTNEFSLMQNYDEINHIAEEISTDNEYNTQYDSSEKERDITDNEYDTDSESQNDNSEKERHITDNEYDTDSESQNNSSEKERHIIDDALDPSRLPNNTSDFSPYFDNITTALLFSTHAYDDLVSIIHHPKFNSNDVVTNIRRFRQWRQRLPLLPIAANTVSISSKKTPSTSSESKMTYYLSINDIIWHVLNNPAIMNHMYFGPGIEANVKSEFWHGTLWAESPLFGQEKIVISQVTYYCGEFIYYLSNGGHKLLGFLRSIQVNEENQYVLKIQKLLYYEDIPGIFKGHLRQQRFKSGEVWMLDDNFVFICPSQVYNKATVKLPHLHQVLSHSDLYVLEIIYKHNNHWRVRDIQLSYQHPAHSIIINNPPVDSMPVY</sequence>
<dbReference type="AlphaFoldDB" id="A0A2I1H911"/>
<evidence type="ECO:0000313" key="3">
    <source>
        <dbReference type="Proteomes" id="UP000234323"/>
    </source>
</evidence>
<accession>A0A2I1H911</accession>
<feature type="compositionally biased region" description="Basic and acidic residues" evidence="1">
    <location>
        <begin position="114"/>
        <end position="124"/>
    </location>
</feature>
<comment type="caution">
    <text evidence="2">The sequence shown here is derived from an EMBL/GenBank/DDBJ whole genome shotgun (WGS) entry which is preliminary data.</text>
</comment>
<dbReference type="VEuPathDB" id="FungiDB:RhiirA1_543284"/>
<feature type="compositionally biased region" description="Acidic residues" evidence="1">
    <location>
        <begin position="608"/>
        <end position="617"/>
    </location>
</feature>
<evidence type="ECO:0000313" key="2">
    <source>
        <dbReference type="EMBL" id="PKY55340.1"/>
    </source>
</evidence>
<keyword evidence="3" id="KW-1185">Reference proteome</keyword>
<feature type="compositionally biased region" description="Basic and acidic residues" evidence="1">
    <location>
        <begin position="244"/>
        <end position="253"/>
    </location>
</feature>
<feature type="compositionally biased region" description="Basic residues" evidence="1">
    <location>
        <begin position="1"/>
        <end position="10"/>
    </location>
</feature>
<feature type="compositionally biased region" description="Low complexity" evidence="1">
    <location>
        <begin position="274"/>
        <end position="290"/>
    </location>
</feature>